<organism evidence="1 2">
    <name type="scientific">Labrys wisconsinensis</name>
    <dbReference type="NCBI Taxonomy" id="425677"/>
    <lineage>
        <taxon>Bacteria</taxon>
        <taxon>Pseudomonadati</taxon>
        <taxon>Pseudomonadota</taxon>
        <taxon>Alphaproteobacteria</taxon>
        <taxon>Hyphomicrobiales</taxon>
        <taxon>Xanthobacteraceae</taxon>
        <taxon>Labrys</taxon>
    </lineage>
</organism>
<dbReference type="EMBL" id="JAUSVX010000008">
    <property type="protein sequence ID" value="MDQ0471264.1"/>
    <property type="molecule type" value="Genomic_DNA"/>
</dbReference>
<proteinExistence type="predicted"/>
<reference evidence="1 2" key="1">
    <citation type="submission" date="2023-07" db="EMBL/GenBank/DDBJ databases">
        <title>Genomic Encyclopedia of Type Strains, Phase IV (KMG-IV): sequencing the most valuable type-strain genomes for metagenomic binning, comparative biology and taxonomic classification.</title>
        <authorList>
            <person name="Goeker M."/>
        </authorList>
    </citation>
    <scope>NUCLEOTIDE SEQUENCE [LARGE SCALE GENOMIC DNA]</scope>
    <source>
        <strain evidence="1 2">DSM 19619</strain>
    </source>
</reference>
<name>A0ABU0JAG8_9HYPH</name>
<dbReference type="RefSeq" id="WP_307276090.1">
    <property type="nucleotide sequence ID" value="NZ_JAUSVX010000008.1"/>
</dbReference>
<comment type="caution">
    <text evidence="1">The sequence shown here is derived from an EMBL/GenBank/DDBJ whole genome shotgun (WGS) entry which is preliminary data.</text>
</comment>
<evidence type="ECO:0000313" key="2">
    <source>
        <dbReference type="Proteomes" id="UP001242480"/>
    </source>
</evidence>
<dbReference type="Proteomes" id="UP001242480">
    <property type="component" value="Unassembled WGS sequence"/>
</dbReference>
<evidence type="ECO:0000313" key="1">
    <source>
        <dbReference type="EMBL" id="MDQ0471264.1"/>
    </source>
</evidence>
<accession>A0ABU0JAG8</accession>
<keyword evidence="2" id="KW-1185">Reference proteome</keyword>
<sequence>MTYHQKSLHDAHPARPIGYHVDAAAENLFFTVYRCWMAGYATGDVACWDIAWEALCREMPVENAKPLFGAFHHFVRTLRQSAVDEVAWRPAACRALCRDECLILAMADAAQRDARPQLATAAAHLLRGAEAEGAVVALTALAQAFARLGLFITPVSPGAFDMMIRMGTEPGAR</sequence>
<protein>
    <submittedName>
        <fullName evidence="1">Uncharacterized protein</fullName>
    </submittedName>
</protein>
<gene>
    <name evidence="1" type="ORF">QO011_004287</name>
</gene>